<gene>
    <name evidence="1" type="ORF">BSTOLATCC_MIC24304</name>
</gene>
<name>A0AAU9J1Z0_9CILI</name>
<dbReference type="Proteomes" id="UP001162131">
    <property type="component" value="Unassembled WGS sequence"/>
</dbReference>
<dbReference type="InterPro" id="IPR013922">
    <property type="entry name" value="Cyclin_PHO80-like"/>
</dbReference>
<dbReference type="AlphaFoldDB" id="A0AAU9J1Z0"/>
<evidence type="ECO:0000313" key="2">
    <source>
        <dbReference type="Proteomes" id="UP001162131"/>
    </source>
</evidence>
<dbReference type="EMBL" id="CAJZBQ010000023">
    <property type="protein sequence ID" value="CAG9319756.1"/>
    <property type="molecule type" value="Genomic_DNA"/>
</dbReference>
<dbReference type="Gene3D" id="1.10.472.10">
    <property type="entry name" value="Cyclin-like"/>
    <property type="match status" value="1"/>
</dbReference>
<dbReference type="GO" id="GO:0019901">
    <property type="term" value="F:protein kinase binding"/>
    <property type="evidence" value="ECO:0007669"/>
    <property type="project" value="InterPro"/>
</dbReference>
<dbReference type="PANTHER" id="PTHR15615">
    <property type="match status" value="1"/>
</dbReference>
<dbReference type="SUPFAM" id="SSF47954">
    <property type="entry name" value="Cyclin-like"/>
    <property type="match status" value="1"/>
</dbReference>
<dbReference type="PANTHER" id="PTHR15615:SF108">
    <property type="entry name" value="PROTEIN CNPPD1"/>
    <property type="match status" value="1"/>
</dbReference>
<accession>A0AAU9J1Z0</accession>
<comment type="caution">
    <text evidence="1">The sequence shown here is derived from an EMBL/GenBank/DDBJ whole genome shotgun (WGS) entry which is preliminary data.</text>
</comment>
<evidence type="ECO:0000313" key="1">
    <source>
        <dbReference type="EMBL" id="CAG9319756.1"/>
    </source>
</evidence>
<keyword evidence="2" id="KW-1185">Reference proteome</keyword>
<organism evidence="1 2">
    <name type="scientific">Blepharisma stoltei</name>
    <dbReference type="NCBI Taxonomy" id="1481888"/>
    <lineage>
        <taxon>Eukaryota</taxon>
        <taxon>Sar</taxon>
        <taxon>Alveolata</taxon>
        <taxon>Ciliophora</taxon>
        <taxon>Postciliodesmatophora</taxon>
        <taxon>Heterotrichea</taxon>
        <taxon>Heterotrichida</taxon>
        <taxon>Blepharismidae</taxon>
        <taxon>Blepharisma</taxon>
    </lineage>
</organism>
<dbReference type="Pfam" id="PF08613">
    <property type="entry name" value="Cyclin"/>
    <property type="match status" value="1"/>
</dbReference>
<dbReference type="InterPro" id="IPR036915">
    <property type="entry name" value="Cyclin-like_sf"/>
</dbReference>
<evidence type="ECO:0008006" key="3">
    <source>
        <dbReference type="Google" id="ProtNLM"/>
    </source>
</evidence>
<protein>
    <recommendedName>
        <fullName evidence="3">Cyclin</fullName>
    </recommendedName>
</protein>
<reference evidence="1" key="1">
    <citation type="submission" date="2021-09" db="EMBL/GenBank/DDBJ databases">
        <authorList>
            <consortium name="AG Swart"/>
            <person name="Singh M."/>
            <person name="Singh A."/>
            <person name="Seah K."/>
            <person name="Emmerich C."/>
        </authorList>
    </citation>
    <scope>NUCLEOTIDE SEQUENCE</scope>
    <source>
        <strain evidence="1">ATCC30299</strain>
    </source>
</reference>
<proteinExistence type="predicted"/>
<sequence>MTKFEAMSHMLIKKISNQVSEVQHLEIFSVERPLSIHLFAYLEYIQDELDCCDTVFALAYLYIEKLLKNFPRFVINASNLFRLTFTALIIALKFTEDNKFPYEDLAKLGHINAKELSVLEEVLLSSLNYELWDEEIVKKSQDLLNVWNNFNICSDTEYEEESEDVGSESTNFTESFDDLSNLSELSAFFTDI</sequence>